<comment type="similarity">
    <text evidence="2 5">Belongs to the glycosyl hydrolase 56 family.</text>
</comment>
<evidence type="ECO:0000259" key="6">
    <source>
        <dbReference type="PROSITE" id="PS00022"/>
    </source>
</evidence>
<proteinExistence type="inferred from homology"/>
<evidence type="ECO:0000256" key="4">
    <source>
        <dbReference type="ARBA" id="ARBA00023295"/>
    </source>
</evidence>
<evidence type="ECO:0000256" key="5">
    <source>
        <dbReference type="RuleBase" id="RU610713"/>
    </source>
</evidence>
<keyword evidence="8" id="KW-1185">Reference proteome</keyword>
<dbReference type="SUPFAM" id="SSF51445">
    <property type="entry name" value="(Trans)glycosidases"/>
    <property type="match status" value="1"/>
</dbReference>
<name>A0A3Q0CYH7_MESAU</name>
<evidence type="ECO:0000313" key="8">
    <source>
        <dbReference type="Proteomes" id="UP000886700"/>
    </source>
</evidence>
<comment type="catalytic activity">
    <reaction evidence="1 5">
        <text>Random hydrolysis of (1-&gt;4)-linkages between N-acetyl-beta-D-glucosamine and D-glucuronate residues in hyaluronate.</text>
        <dbReference type="EC" id="3.2.1.35"/>
    </reaction>
</comment>
<dbReference type="GO" id="GO:0005975">
    <property type="term" value="P:carbohydrate metabolic process"/>
    <property type="evidence" value="ECO:0007669"/>
    <property type="project" value="InterPro"/>
</dbReference>
<dbReference type="GO" id="GO:0004415">
    <property type="term" value="F:hyalurononglucosaminidase activity"/>
    <property type="evidence" value="ECO:0007669"/>
    <property type="project" value="UniProtKB-UniRule"/>
</dbReference>
<dbReference type="CTD" id="8372"/>
<dbReference type="InterPro" id="IPR018155">
    <property type="entry name" value="Hyaluronidase"/>
</dbReference>
<dbReference type="RefSeq" id="XP_021085626.1">
    <property type="nucleotide sequence ID" value="XM_021229967.2"/>
</dbReference>
<dbReference type="AlphaFoldDB" id="A0A3Q0CYH7"/>
<dbReference type="PROSITE" id="PS01186">
    <property type="entry name" value="EGF_2"/>
    <property type="match status" value="1"/>
</dbReference>
<dbReference type="PANTHER" id="PTHR11769:SF19">
    <property type="entry name" value="HYALURONIDASE-3"/>
    <property type="match status" value="1"/>
</dbReference>
<sequence>MKGLSQFGEPWGFGLGADPEVPPSRPYLTAWELGGSAATELTRCRLPAAYQQAFVRHRLEEAFRVALVGHTHPLPVLAYARLTSRSSGKFLSLDDLVRTIGVSAALGAAGVVLWGDLSFSSSEEECWRLHDYLVSTLGPYVINVTKAAMACSHQRCHGHGRCARRDPGQTKAFLHVKPDGSLGAWKSFRCRCYLGWAGPTCQKPEPKEAT</sequence>
<evidence type="ECO:0000256" key="1">
    <source>
        <dbReference type="ARBA" id="ARBA00000251"/>
    </source>
</evidence>
<keyword evidence="5" id="KW-0378">Hydrolase</keyword>
<protein>
    <recommendedName>
        <fullName evidence="5">Hyaluronidase</fullName>
        <ecNumber evidence="5">3.2.1.35</ecNumber>
    </recommendedName>
</protein>
<dbReference type="InterPro" id="IPR000742">
    <property type="entry name" value="EGF"/>
</dbReference>
<gene>
    <name evidence="9" type="primary">Hyal3</name>
</gene>
<keyword evidence="4 5" id="KW-0326">Glycosidase</keyword>
<evidence type="ECO:0000256" key="3">
    <source>
        <dbReference type="ARBA" id="ARBA00023157"/>
    </source>
</evidence>
<evidence type="ECO:0000256" key="2">
    <source>
        <dbReference type="ARBA" id="ARBA00008871"/>
    </source>
</evidence>
<accession>A0A3Q0CYH7</accession>
<dbReference type="InterPro" id="IPR017853">
    <property type="entry name" value="GH"/>
</dbReference>
<feature type="domain" description="EGF-like" evidence="6 7">
    <location>
        <begin position="190"/>
        <end position="201"/>
    </location>
</feature>
<dbReference type="EC" id="3.2.1.35" evidence="5"/>
<dbReference type="PROSITE" id="PS00022">
    <property type="entry name" value="EGF_1"/>
    <property type="match status" value="1"/>
</dbReference>
<dbReference type="Pfam" id="PF01630">
    <property type="entry name" value="Glyco_hydro_56"/>
    <property type="match status" value="1"/>
</dbReference>
<dbReference type="GO" id="GO:0030214">
    <property type="term" value="P:hyaluronan catabolic process"/>
    <property type="evidence" value="ECO:0007669"/>
    <property type="project" value="TreeGrafter"/>
</dbReference>
<reference evidence="9" key="1">
    <citation type="submission" date="2025-08" db="UniProtKB">
        <authorList>
            <consortium name="RefSeq"/>
        </authorList>
    </citation>
    <scope>IDENTIFICATION</scope>
    <source>
        <tissue evidence="9">Liver</tissue>
    </source>
</reference>
<dbReference type="GO" id="GO:0001669">
    <property type="term" value="C:acrosomal vesicle"/>
    <property type="evidence" value="ECO:0007669"/>
    <property type="project" value="TreeGrafter"/>
</dbReference>
<dbReference type="PANTHER" id="PTHR11769">
    <property type="entry name" value="HYALURONIDASE"/>
    <property type="match status" value="1"/>
</dbReference>
<dbReference type="Gene3D" id="3.20.20.70">
    <property type="entry name" value="Aldolase class I"/>
    <property type="match status" value="1"/>
</dbReference>
<dbReference type="GeneID" id="101830789"/>
<dbReference type="InterPro" id="IPR013785">
    <property type="entry name" value="Aldolase_TIM"/>
</dbReference>
<keyword evidence="3" id="KW-1015">Disulfide bond</keyword>
<evidence type="ECO:0000259" key="7">
    <source>
        <dbReference type="PROSITE" id="PS01186"/>
    </source>
</evidence>
<evidence type="ECO:0000313" key="9">
    <source>
        <dbReference type="RefSeq" id="XP_021085626.1"/>
    </source>
</evidence>
<organism evidence="8 9">
    <name type="scientific">Mesocricetus auratus</name>
    <name type="common">Golden hamster</name>
    <dbReference type="NCBI Taxonomy" id="10036"/>
    <lineage>
        <taxon>Eukaryota</taxon>
        <taxon>Metazoa</taxon>
        <taxon>Chordata</taxon>
        <taxon>Craniata</taxon>
        <taxon>Vertebrata</taxon>
        <taxon>Euteleostomi</taxon>
        <taxon>Mammalia</taxon>
        <taxon>Eutheria</taxon>
        <taxon>Euarchontoglires</taxon>
        <taxon>Glires</taxon>
        <taxon>Rodentia</taxon>
        <taxon>Myomorpha</taxon>
        <taxon>Muroidea</taxon>
        <taxon>Cricetidae</taxon>
        <taxon>Cricetinae</taxon>
        <taxon>Mesocricetus</taxon>
    </lineage>
</organism>
<dbReference type="Proteomes" id="UP000886700">
    <property type="component" value="Unplaced"/>
</dbReference>